<dbReference type="Pfam" id="PF01300">
    <property type="entry name" value="Sua5_yciO_yrdC"/>
    <property type="match status" value="1"/>
</dbReference>
<dbReference type="InterPro" id="IPR006070">
    <property type="entry name" value="Sua5-like_dom"/>
</dbReference>
<evidence type="ECO:0000256" key="9">
    <source>
        <dbReference type="ARBA" id="ARBA00022840"/>
    </source>
</evidence>
<feature type="non-terminal residue" evidence="13">
    <location>
        <position position="69"/>
    </location>
</feature>
<keyword evidence="9" id="KW-0067">ATP-binding</keyword>
<dbReference type="PANTHER" id="PTHR17490:SF16">
    <property type="entry name" value="THREONYLCARBAMOYL-AMP SYNTHASE"/>
    <property type="match status" value="1"/>
</dbReference>
<dbReference type="SUPFAM" id="SSF55821">
    <property type="entry name" value="YrdC/RibB"/>
    <property type="match status" value="1"/>
</dbReference>
<proteinExistence type="inferred from homology"/>
<dbReference type="Gene3D" id="3.90.870.10">
    <property type="entry name" value="DHBP synthase"/>
    <property type="match status" value="1"/>
</dbReference>
<comment type="similarity">
    <text evidence="2">Belongs to the SUA5 family.</text>
</comment>
<dbReference type="GO" id="GO:0008033">
    <property type="term" value="P:tRNA processing"/>
    <property type="evidence" value="ECO:0007669"/>
    <property type="project" value="UniProtKB-KW"/>
</dbReference>
<evidence type="ECO:0000256" key="2">
    <source>
        <dbReference type="ARBA" id="ARBA00007663"/>
    </source>
</evidence>
<reference evidence="13" key="1">
    <citation type="journal article" date="2014" name="Front. Microbiol.">
        <title>High frequency of phylogenetically diverse reductive dehalogenase-homologous genes in deep subseafloor sedimentary metagenomes.</title>
        <authorList>
            <person name="Kawai M."/>
            <person name="Futagami T."/>
            <person name="Toyoda A."/>
            <person name="Takaki Y."/>
            <person name="Nishi S."/>
            <person name="Hori S."/>
            <person name="Arai W."/>
            <person name="Tsubouchi T."/>
            <person name="Morono Y."/>
            <person name="Uchiyama I."/>
            <person name="Ito T."/>
            <person name="Fujiyama A."/>
            <person name="Inagaki F."/>
            <person name="Takami H."/>
        </authorList>
    </citation>
    <scope>NUCLEOTIDE SEQUENCE</scope>
    <source>
        <strain evidence="13">Expedition CK06-06</strain>
    </source>
</reference>
<keyword evidence="4" id="KW-0963">Cytoplasm</keyword>
<evidence type="ECO:0000256" key="7">
    <source>
        <dbReference type="ARBA" id="ARBA00022695"/>
    </source>
</evidence>
<dbReference type="GO" id="GO:0000049">
    <property type="term" value="F:tRNA binding"/>
    <property type="evidence" value="ECO:0007669"/>
    <property type="project" value="TreeGrafter"/>
</dbReference>
<dbReference type="GO" id="GO:0061710">
    <property type="term" value="F:L-threonylcarbamoyladenylate synthase"/>
    <property type="evidence" value="ECO:0007669"/>
    <property type="project" value="UniProtKB-EC"/>
</dbReference>
<accession>X1GW21</accession>
<dbReference type="GO" id="GO:0005737">
    <property type="term" value="C:cytoplasm"/>
    <property type="evidence" value="ECO:0007669"/>
    <property type="project" value="UniProtKB-SubCell"/>
</dbReference>
<evidence type="ECO:0000256" key="6">
    <source>
        <dbReference type="ARBA" id="ARBA00022694"/>
    </source>
</evidence>
<keyword evidence="6" id="KW-0819">tRNA processing</keyword>
<dbReference type="PROSITE" id="PS51163">
    <property type="entry name" value="YRDC"/>
    <property type="match status" value="1"/>
</dbReference>
<evidence type="ECO:0000256" key="10">
    <source>
        <dbReference type="ARBA" id="ARBA00029774"/>
    </source>
</evidence>
<dbReference type="AlphaFoldDB" id="X1GW21"/>
<evidence type="ECO:0000256" key="3">
    <source>
        <dbReference type="ARBA" id="ARBA00012584"/>
    </source>
</evidence>
<comment type="catalytic activity">
    <reaction evidence="11">
        <text>L-threonine + hydrogencarbonate + ATP = L-threonylcarbamoyladenylate + diphosphate + H2O</text>
        <dbReference type="Rhea" id="RHEA:36407"/>
        <dbReference type="ChEBI" id="CHEBI:15377"/>
        <dbReference type="ChEBI" id="CHEBI:17544"/>
        <dbReference type="ChEBI" id="CHEBI:30616"/>
        <dbReference type="ChEBI" id="CHEBI:33019"/>
        <dbReference type="ChEBI" id="CHEBI:57926"/>
        <dbReference type="ChEBI" id="CHEBI:73682"/>
        <dbReference type="EC" id="2.7.7.87"/>
    </reaction>
</comment>
<gene>
    <name evidence="13" type="ORF">S03H2_27450</name>
</gene>
<evidence type="ECO:0000256" key="1">
    <source>
        <dbReference type="ARBA" id="ARBA00004496"/>
    </source>
</evidence>
<evidence type="ECO:0000259" key="12">
    <source>
        <dbReference type="PROSITE" id="PS51163"/>
    </source>
</evidence>
<sequence>MNNELYTMNNVIKIDPTRPEKEKIRKAVSLLRNGKIVAFPTDTVYGLGVNAEDTIAIDRLYEIKKRAKD</sequence>
<dbReference type="InterPro" id="IPR050156">
    <property type="entry name" value="TC-AMP_synthase_SUA5"/>
</dbReference>
<evidence type="ECO:0000256" key="4">
    <source>
        <dbReference type="ARBA" id="ARBA00022490"/>
    </source>
</evidence>
<dbReference type="GO" id="GO:0003725">
    <property type="term" value="F:double-stranded RNA binding"/>
    <property type="evidence" value="ECO:0007669"/>
    <property type="project" value="InterPro"/>
</dbReference>
<dbReference type="EMBL" id="BARU01016521">
    <property type="protein sequence ID" value="GAH61367.1"/>
    <property type="molecule type" value="Genomic_DNA"/>
</dbReference>
<evidence type="ECO:0000256" key="8">
    <source>
        <dbReference type="ARBA" id="ARBA00022741"/>
    </source>
</evidence>
<comment type="caution">
    <text evidence="13">The sequence shown here is derived from an EMBL/GenBank/DDBJ whole genome shotgun (WGS) entry which is preliminary data.</text>
</comment>
<feature type="domain" description="YrdC-like" evidence="12">
    <location>
        <begin position="21"/>
        <end position="69"/>
    </location>
</feature>
<evidence type="ECO:0000256" key="5">
    <source>
        <dbReference type="ARBA" id="ARBA00022679"/>
    </source>
</evidence>
<keyword evidence="5" id="KW-0808">Transferase</keyword>
<organism evidence="13">
    <name type="scientific">marine sediment metagenome</name>
    <dbReference type="NCBI Taxonomy" id="412755"/>
    <lineage>
        <taxon>unclassified sequences</taxon>
        <taxon>metagenomes</taxon>
        <taxon>ecological metagenomes</taxon>
    </lineage>
</organism>
<keyword evidence="8" id="KW-0547">Nucleotide-binding</keyword>
<evidence type="ECO:0000313" key="13">
    <source>
        <dbReference type="EMBL" id="GAH61367.1"/>
    </source>
</evidence>
<dbReference type="GO" id="GO:0005524">
    <property type="term" value="F:ATP binding"/>
    <property type="evidence" value="ECO:0007669"/>
    <property type="project" value="UniProtKB-KW"/>
</dbReference>
<dbReference type="PANTHER" id="PTHR17490">
    <property type="entry name" value="SUA5"/>
    <property type="match status" value="1"/>
</dbReference>
<protein>
    <recommendedName>
        <fullName evidence="10">L-threonylcarbamoyladenylate synthase</fullName>
        <ecNumber evidence="3">2.7.7.87</ecNumber>
    </recommendedName>
    <alternativeName>
        <fullName evidence="10">L-threonylcarbamoyladenylate synthase</fullName>
    </alternativeName>
</protein>
<evidence type="ECO:0000256" key="11">
    <source>
        <dbReference type="ARBA" id="ARBA00048366"/>
    </source>
</evidence>
<dbReference type="EC" id="2.7.7.87" evidence="3"/>
<name>X1GW21_9ZZZZ</name>
<dbReference type="GO" id="GO:0006450">
    <property type="term" value="P:regulation of translational fidelity"/>
    <property type="evidence" value="ECO:0007669"/>
    <property type="project" value="TreeGrafter"/>
</dbReference>
<dbReference type="InterPro" id="IPR017945">
    <property type="entry name" value="DHBP_synth_RibB-like_a/b_dom"/>
</dbReference>
<keyword evidence="7" id="KW-0548">Nucleotidyltransferase</keyword>
<comment type="subcellular location">
    <subcellularLocation>
        <location evidence="1">Cytoplasm</location>
    </subcellularLocation>
</comment>